<dbReference type="EMBL" id="BARU01044436">
    <property type="protein sequence ID" value="GAH77860.1"/>
    <property type="molecule type" value="Genomic_DNA"/>
</dbReference>
<accession>X1J8M4</accession>
<proteinExistence type="predicted"/>
<name>X1J8M4_9ZZZZ</name>
<reference evidence="1" key="1">
    <citation type="journal article" date="2014" name="Front. Microbiol.">
        <title>High frequency of phylogenetically diverse reductive dehalogenase-homologous genes in deep subseafloor sedimentary metagenomes.</title>
        <authorList>
            <person name="Kawai M."/>
            <person name="Futagami T."/>
            <person name="Toyoda A."/>
            <person name="Takaki Y."/>
            <person name="Nishi S."/>
            <person name="Hori S."/>
            <person name="Arai W."/>
            <person name="Tsubouchi T."/>
            <person name="Morono Y."/>
            <person name="Uchiyama I."/>
            <person name="Ito T."/>
            <person name="Fujiyama A."/>
            <person name="Inagaki F."/>
            <person name="Takami H."/>
        </authorList>
    </citation>
    <scope>NUCLEOTIDE SEQUENCE</scope>
    <source>
        <strain evidence="1">Expedition CK06-06</strain>
    </source>
</reference>
<gene>
    <name evidence="1" type="ORF">S03H2_67767</name>
</gene>
<dbReference type="AlphaFoldDB" id="X1J8M4"/>
<organism evidence="1">
    <name type="scientific">marine sediment metagenome</name>
    <dbReference type="NCBI Taxonomy" id="412755"/>
    <lineage>
        <taxon>unclassified sequences</taxon>
        <taxon>metagenomes</taxon>
        <taxon>ecological metagenomes</taxon>
    </lineage>
</organism>
<evidence type="ECO:0000313" key="1">
    <source>
        <dbReference type="EMBL" id="GAH77860.1"/>
    </source>
</evidence>
<sequence length="77" mass="8864">MEKAQKKITQFSDLKELGYRKLPEGIHLKLIEWEGKPAVLFDDGDVFFQSQTIGELLMHLSILMPNCELPDDIYIKG</sequence>
<comment type="caution">
    <text evidence="1">The sequence shown here is derived from an EMBL/GenBank/DDBJ whole genome shotgun (WGS) entry which is preliminary data.</text>
</comment>
<protein>
    <submittedName>
        <fullName evidence="1">Uncharacterized protein</fullName>
    </submittedName>
</protein>